<sequence length="505" mass="57329">MVYNYVLVECGDYLEFGEDERYHARLLEAPRDDFLKTNLDLVAMVGRARAVKRAQIDVYCLDDPFPWLQDAIQRMRAVASKWRAVELMVVTYSNPYEFIRSDRAVDQFADDVAETCDALTALMPDVNRLKCWGSCSNAIAQLLYGHLASHYAKQLLWFDSDDMIIAPPGCRFAGLRRLTLNHHSLAGHQFPQIASGELVSLNLSGVLASQSWTPFSTDDDSWVIEFTNLKSLYEVYYDSRPDDDGTVRHRDGHPWELHFPNLKSLYISSDEEICPLLEYAVLPPRMESITIQMLSAAYKDIEDVVLPETKHISLCIDMESREDTSGLIAISRLLEDVHGCETLKLKIEDYCLEVKPEDLTYTALTHLESYATTDVASMLAIIDRLPNLVELKLYSLDWAELGPEDLDYDAYDNATVKPIHSSLQTLGIDFDSDERCPAMEVRLVQYLLLRISTLTELIARSTPKTPVTSFVEAYAPRYPHLLSVNLALKEIADLPESEPESDYSE</sequence>
<dbReference type="Proteomes" id="UP001140087">
    <property type="component" value="Unassembled WGS sequence"/>
</dbReference>
<evidence type="ECO:0000313" key="1">
    <source>
        <dbReference type="EMBL" id="KAJ2807688.1"/>
    </source>
</evidence>
<name>A0ACC1LGP4_9FUNG</name>
<keyword evidence="2" id="KW-1185">Reference proteome</keyword>
<gene>
    <name evidence="1" type="ORF">H4R21_000380</name>
</gene>
<dbReference type="EMBL" id="JANBUN010000040">
    <property type="protein sequence ID" value="KAJ2807688.1"/>
    <property type="molecule type" value="Genomic_DNA"/>
</dbReference>
<protein>
    <submittedName>
        <fullName evidence="1">Uncharacterized protein</fullName>
    </submittedName>
</protein>
<reference evidence="1" key="1">
    <citation type="submission" date="2022-07" db="EMBL/GenBank/DDBJ databases">
        <title>Phylogenomic reconstructions and comparative analyses of Kickxellomycotina fungi.</title>
        <authorList>
            <person name="Reynolds N.K."/>
            <person name="Stajich J.E."/>
            <person name="Barry K."/>
            <person name="Grigoriev I.V."/>
            <person name="Crous P."/>
            <person name="Smith M.E."/>
        </authorList>
    </citation>
    <scope>NUCLEOTIDE SEQUENCE</scope>
    <source>
        <strain evidence="1">BCRC 34780</strain>
    </source>
</reference>
<organism evidence="1 2">
    <name type="scientific">Coemansia helicoidea</name>
    <dbReference type="NCBI Taxonomy" id="1286919"/>
    <lineage>
        <taxon>Eukaryota</taxon>
        <taxon>Fungi</taxon>
        <taxon>Fungi incertae sedis</taxon>
        <taxon>Zoopagomycota</taxon>
        <taxon>Kickxellomycotina</taxon>
        <taxon>Kickxellomycetes</taxon>
        <taxon>Kickxellales</taxon>
        <taxon>Kickxellaceae</taxon>
        <taxon>Coemansia</taxon>
    </lineage>
</organism>
<evidence type="ECO:0000313" key="2">
    <source>
        <dbReference type="Proteomes" id="UP001140087"/>
    </source>
</evidence>
<proteinExistence type="predicted"/>
<accession>A0ACC1LGP4</accession>
<comment type="caution">
    <text evidence="1">The sequence shown here is derived from an EMBL/GenBank/DDBJ whole genome shotgun (WGS) entry which is preliminary data.</text>
</comment>